<dbReference type="Proteomes" id="UP000244450">
    <property type="component" value="Unassembled WGS sequence"/>
</dbReference>
<keyword evidence="4" id="KW-1185">Reference proteome</keyword>
<dbReference type="RefSeq" id="WP_108687303.1">
    <property type="nucleotide sequence ID" value="NZ_QCYK01000002.1"/>
</dbReference>
<sequence>MKHWFKIFCGLLLAGQAVTAQQAFTIIPLGVKGGLDESNLSSYLLQPKGGTQYICLDGGTVRAGLEKAVANHLFNGNAGDVLKRQVRAYFITHPHLDHVEGMVQNAPDDSAKAIYGLPFCLDVLKDKYFNWQSWGNFANEGDQPALGKFHYMPMDSGVSTPIPNMDLEVTAYPLSHSKPGRSTAFLVKHQDAYLLYLGDTGPDALEGGGNLQKLWEAISPIVKAKQLHGIMIETSFPNEQPDKSLFGHLTPRWLMTELAVLEGLAGQGAVKGLHVIITHRKPVGDNEATIRRQLEQGNTLGVKLIFPEQARALKL</sequence>
<dbReference type="CDD" id="cd07735">
    <property type="entry name" value="class_II_PDE_MBL-fold"/>
    <property type="match status" value="1"/>
</dbReference>
<keyword evidence="1" id="KW-0378">Hydrolase</keyword>
<dbReference type="GO" id="GO:0004115">
    <property type="term" value="F:3',5'-cyclic-AMP phosphodiesterase activity"/>
    <property type="evidence" value="ECO:0007669"/>
    <property type="project" value="UniProtKB-UniRule"/>
</dbReference>
<name>A0A2T7BGU3_9BACT</name>
<dbReference type="SUPFAM" id="SSF56281">
    <property type="entry name" value="Metallo-hydrolase/oxidoreductase"/>
    <property type="match status" value="1"/>
</dbReference>
<dbReference type="Gene3D" id="3.60.15.10">
    <property type="entry name" value="Ribonuclease Z/Hydroxyacylglutathione hydrolase-like"/>
    <property type="match status" value="1"/>
</dbReference>
<organism evidence="3 4">
    <name type="scientific">Chitinophaga parva</name>
    <dbReference type="NCBI Taxonomy" id="2169414"/>
    <lineage>
        <taxon>Bacteria</taxon>
        <taxon>Pseudomonadati</taxon>
        <taxon>Bacteroidota</taxon>
        <taxon>Chitinophagia</taxon>
        <taxon>Chitinophagales</taxon>
        <taxon>Chitinophagaceae</taxon>
        <taxon>Chitinophaga</taxon>
    </lineage>
</organism>
<dbReference type="PANTHER" id="PTHR28283">
    <property type="entry name" value="3',5'-CYCLIC-NUCLEOTIDE PHOSPHODIESTERASE 1"/>
    <property type="match status" value="1"/>
</dbReference>
<protein>
    <submittedName>
        <fullName evidence="3">3',5'-cyclic-nucleotide phosphodiesterase</fullName>
    </submittedName>
</protein>
<dbReference type="AlphaFoldDB" id="A0A2T7BGU3"/>
<evidence type="ECO:0000313" key="3">
    <source>
        <dbReference type="EMBL" id="PUZ25463.1"/>
    </source>
</evidence>
<evidence type="ECO:0000313" key="4">
    <source>
        <dbReference type="Proteomes" id="UP000244450"/>
    </source>
</evidence>
<evidence type="ECO:0000256" key="2">
    <source>
        <dbReference type="SAM" id="SignalP"/>
    </source>
</evidence>
<comment type="similarity">
    <text evidence="1">Belongs to the cyclic nucleotide phosphodiesterase class-II family.</text>
</comment>
<dbReference type="EMBL" id="QCYK01000002">
    <property type="protein sequence ID" value="PUZ25463.1"/>
    <property type="molecule type" value="Genomic_DNA"/>
</dbReference>
<dbReference type="GO" id="GO:1902660">
    <property type="term" value="P:negative regulation of glucose mediated signaling pathway"/>
    <property type="evidence" value="ECO:0007669"/>
    <property type="project" value="TreeGrafter"/>
</dbReference>
<feature type="chain" id="PRO_5015774220" evidence="2">
    <location>
        <begin position="21"/>
        <end position="315"/>
    </location>
</feature>
<dbReference type="PIRSF" id="PIRSF000962">
    <property type="entry name" value="Cyc_nuc_PDEase"/>
    <property type="match status" value="1"/>
</dbReference>
<dbReference type="Pfam" id="PF02112">
    <property type="entry name" value="PDEase_II"/>
    <property type="match status" value="1"/>
</dbReference>
<dbReference type="InterPro" id="IPR000396">
    <property type="entry name" value="Pdiesterase2"/>
</dbReference>
<dbReference type="InterPro" id="IPR036866">
    <property type="entry name" value="RibonucZ/Hydroxyglut_hydro"/>
</dbReference>
<dbReference type="OrthoDB" id="9803916at2"/>
<evidence type="ECO:0000256" key="1">
    <source>
        <dbReference type="PIRNR" id="PIRNR000962"/>
    </source>
</evidence>
<gene>
    <name evidence="3" type="ORF">DCC81_14340</name>
</gene>
<keyword evidence="1" id="KW-0114">cAMP</keyword>
<keyword evidence="2" id="KW-0732">Signal</keyword>
<feature type="signal peptide" evidence="2">
    <location>
        <begin position="1"/>
        <end position="20"/>
    </location>
</feature>
<dbReference type="PANTHER" id="PTHR28283:SF1">
    <property type="entry name" value="3',5'-CYCLIC-NUCLEOTIDE PHOSPHODIESTERASE 1"/>
    <property type="match status" value="1"/>
</dbReference>
<proteinExistence type="inferred from homology"/>
<dbReference type="GO" id="GO:0047555">
    <property type="term" value="F:3',5'-cyclic-GMP phosphodiesterase activity"/>
    <property type="evidence" value="ECO:0007669"/>
    <property type="project" value="TreeGrafter"/>
</dbReference>
<dbReference type="PRINTS" id="PR00388">
    <property type="entry name" value="PDIESTERASE2"/>
</dbReference>
<comment type="caution">
    <text evidence="3">The sequence shown here is derived from an EMBL/GenBank/DDBJ whole genome shotgun (WGS) entry which is preliminary data.</text>
</comment>
<reference evidence="3 4" key="1">
    <citation type="submission" date="2018-04" db="EMBL/GenBank/DDBJ databases">
        <title>Chitinophaga fuyangensis sp. nov., isolated from soil in a chemical factory.</title>
        <authorList>
            <person name="Chen K."/>
        </authorList>
    </citation>
    <scope>NUCLEOTIDE SEQUENCE [LARGE SCALE GENOMIC DNA]</scope>
    <source>
        <strain evidence="3 4">LY-1</strain>
    </source>
</reference>
<accession>A0A2T7BGU3</accession>
<dbReference type="GO" id="GO:0006198">
    <property type="term" value="P:cAMP catabolic process"/>
    <property type="evidence" value="ECO:0007669"/>
    <property type="project" value="UniProtKB-UniRule"/>
</dbReference>